<dbReference type="Gene3D" id="3.40.50.2300">
    <property type="match status" value="1"/>
</dbReference>
<organism evidence="7 8">
    <name type="scientific">Halovibrio salipaludis</name>
    <dbReference type="NCBI Taxonomy" id="2032626"/>
    <lineage>
        <taxon>Bacteria</taxon>
        <taxon>Pseudomonadati</taxon>
        <taxon>Pseudomonadota</taxon>
        <taxon>Gammaproteobacteria</taxon>
        <taxon>Oceanospirillales</taxon>
        <taxon>Halomonadaceae</taxon>
        <taxon>Halovibrio</taxon>
    </lineage>
</organism>
<dbReference type="InterPro" id="IPR035919">
    <property type="entry name" value="EAL_sf"/>
</dbReference>
<dbReference type="SUPFAM" id="SSF55785">
    <property type="entry name" value="PYP-like sensor domain (PAS domain)"/>
    <property type="match status" value="1"/>
</dbReference>
<dbReference type="Pfam" id="PF00563">
    <property type="entry name" value="EAL"/>
    <property type="match status" value="1"/>
</dbReference>
<dbReference type="InterPro" id="IPR043128">
    <property type="entry name" value="Rev_trsase/Diguanyl_cyclase"/>
</dbReference>
<dbReference type="CDD" id="cd01949">
    <property type="entry name" value="GGDEF"/>
    <property type="match status" value="1"/>
</dbReference>
<dbReference type="PROSITE" id="PS50112">
    <property type="entry name" value="PAS"/>
    <property type="match status" value="1"/>
</dbReference>
<feature type="modified residue" description="4-aspartylphosphate" evidence="2">
    <location>
        <position position="94"/>
    </location>
</feature>
<dbReference type="SMART" id="SM00091">
    <property type="entry name" value="PAS"/>
    <property type="match status" value="1"/>
</dbReference>
<protein>
    <recommendedName>
        <fullName evidence="9">Two-component system response regulator</fullName>
    </recommendedName>
</protein>
<dbReference type="InterPro" id="IPR000160">
    <property type="entry name" value="GGDEF_dom"/>
</dbReference>
<evidence type="ECO:0000259" key="4">
    <source>
        <dbReference type="PROSITE" id="PS50112"/>
    </source>
</evidence>
<evidence type="ECO:0000313" key="7">
    <source>
        <dbReference type="EMBL" id="PAU79818.1"/>
    </source>
</evidence>
<dbReference type="GO" id="GO:0003824">
    <property type="term" value="F:catalytic activity"/>
    <property type="evidence" value="ECO:0007669"/>
    <property type="project" value="UniProtKB-ARBA"/>
</dbReference>
<dbReference type="InterPro" id="IPR001789">
    <property type="entry name" value="Sig_transdc_resp-reg_receiver"/>
</dbReference>
<dbReference type="Gene3D" id="3.20.20.450">
    <property type="entry name" value="EAL domain"/>
    <property type="match status" value="1"/>
</dbReference>
<dbReference type="PANTHER" id="PTHR44757:SF2">
    <property type="entry name" value="BIOFILM ARCHITECTURE MAINTENANCE PROTEIN MBAA"/>
    <property type="match status" value="1"/>
</dbReference>
<dbReference type="Proteomes" id="UP000218896">
    <property type="component" value="Unassembled WGS sequence"/>
</dbReference>
<dbReference type="SUPFAM" id="SSF52172">
    <property type="entry name" value="CheY-like"/>
    <property type="match status" value="1"/>
</dbReference>
<evidence type="ECO:0000259" key="6">
    <source>
        <dbReference type="PROSITE" id="PS50887"/>
    </source>
</evidence>
<evidence type="ECO:0000259" key="5">
    <source>
        <dbReference type="PROSITE" id="PS50883"/>
    </source>
</evidence>
<feature type="domain" description="EAL" evidence="5">
    <location>
        <begin position="440"/>
        <end position="694"/>
    </location>
</feature>
<reference evidence="7 8" key="1">
    <citation type="submission" date="2017-08" db="EMBL/GenBank/DDBJ databases">
        <title>Halovibrio sewagensis sp. nov., isolated from wastewater of high salinity.</title>
        <authorList>
            <person name="Dong X."/>
            <person name="Zhang G."/>
        </authorList>
    </citation>
    <scope>NUCLEOTIDE SEQUENCE [LARGE SCALE GENOMIC DNA]</scope>
    <source>
        <strain evidence="7 8">YL5-2</strain>
    </source>
</reference>
<evidence type="ECO:0000256" key="1">
    <source>
        <dbReference type="ARBA" id="ARBA00001946"/>
    </source>
</evidence>
<accession>A0A2A2F4E7</accession>
<dbReference type="Pfam" id="PF13188">
    <property type="entry name" value="PAS_8"/>
    <property type="match status" value="1"/>
</dbReference>
<sequence length="699" mass="77163">MARDFEKGRAVSMNLTQYSFTSGDSGQGASAGSGGGHGHAFTILLIEDNPADADLCQFYLADAFGSRANVLHASQLAQVEPLLEQHAVDIVLLDLGLPDSSGVTSVIKLRAIAPEIPIIVLTGSRDQQLGVRVIREHAQDFCAKQDLSSAVLSQAIRHAMERHRLQTQYARILETNPDGMVVMDDDLQLLFLNQAASHMLGLKAPEDIGTRLSQDLMGEEGEELELVGGRVAEVRRATLDWNEAPATLVAYHDITERKKAEWKLKQLVQFDQLTGLNSRNHFFDHTDRLIAHVDREGGMVAVLYIDLDHFKNINDTLGHSAGDELLQLVGERLCQNSRSSDFIARLGGDEFALVLSDVEQPDDAAHVAEKLIEVFREPVRLSESSVGVGLSIGIATYPHCGSCGQELYSAADTAMYQAKERGQNHYQFFSEQLQRDVETRLVREQAVRQVVADETLWLAYQPQIRASDGQAVGVEALLRWPTDTIPVLSPADFIPVMEDVGLIERVGYWVMKQAAQMAVATEQELGITLRMAVNVSMRQLYDPGLFDQIAGVLESTGLPPGNFEVELTESSIMADLERTCETLRRLRELGVSIAIDDFGTGYSSLSYLRKLPVDVLKIDRSFVMEIGSNRQTEAIIENLLGLSRALGLRVVAEGVENDEQQAFLRGIGCDYLQGFHIGRPVELSRFHGWLRSAGREGDE</sequence>
<evidence type="ECO:0008006" key="9">
    <source>
        <dbReference type="Google" id="ProtNLM"/>
    </source>
</evidence>
<dbReference type="CDD" id="cd00156">
    <property type="entry name" value="REC"/>
    <property type="match status" value="1"/>
</dbReference>
<dbReference type="NCBIfam" id="TIGR00229">
    <property type="entry name" value="sensory_box"/>
    <property type="match status" value="1"/>
</dbReference>
<dbReference type="SUPFAM" id="SSF55073">
    <property type="entry name" value="Nucleotide cyclase"/>
    <property type="match status" value="1"/>
</dbReference>
<dbReference type="FunFam" id="3.30.70.270:FF:000001">
    <property type="entry name" value="Diguanylate cyclase domain protein"/>
    <property type="match status" value="1"/>
</dbReference>
<keyword evidence="8" id="KW-1185">Reference proteome</keyword>
<comment type="cofactor">
    <cofactor evidence="1">
        <name>Mg(2+)</name>
        <dbReference type="ChEBI" id="CHEBI:18420"/>
    </cofactor>
</comment>
<dbReference type="NCBIfam" id="TIGR00254">
    <property type="entry name" value="GGDEF"/>
    <property type="match status" value="1"/>
</dbReference>
<dbReference type="Pfam" id="PF00990">
    <property type="entry name" value="GGDEF"/>
    <property type="match status" value="1"/>
</dbReference>
<name>A0A2A2F4E7_9GAMM</name>
<dbReference type="SMART" id="SM00052">
    <property type="entry name" value="EAL"/>
    <property type="match status" value="1"/>
</dbReference>
<dbReference type="InterPro" id="IPR035965">
    <property type="entry name" value="PAS-like_dom_sf"/>
</dbReference>
<evidence type="ECO:0000313" key="8">
    <source>
        <dbReference type="Proteomes" id="UP000218896"/>
    </source>
</evidence>
<dbReference type="PANTHER" id="PTHR44757">
    <property type="entry name" value="DIGUANYLATE CYCLASE DGCP"/>
    <property type="match status" value="1"/>
</dbReference>
<dbReference type="InterPro" id="IPR052155">
    <property type="entry name" value="Biofilm_reg_signaling"/>
</dbReference>
<dbReference type="Gene3D" id="3.30.70.270">
    <property type="match status" value="1"/>
</dbReference>
<dbReference type="SMART" id="SM00448">
    <property type="entry name" value="REC"/>
    <property type="match status" value="1"/>
</dbReference>
<feature type="domain" description="PAS" evidence="4">
    <location>
        <begin position="165"/>
        <end position="220"/>
    </location>
</feature>
<dbReference type="InterPro" id="IPR000014">
    <property type="entry name" value="PAS"/>
</dbReference>
<feature type="domain" description="GGDEF" evidence="6">
    <location>
        <begin position="298"/>
        <end position="431"/>
    </location>
</feature>
<dbReference type="SUPFAM" id="SSF141868">
    <property type="entry name" value="EAL domain-like"/>
    <property type="match status" value="1"/>
</dbReference>
<dbReference type="InterPro" id="IPR011006">
    <property type="entry name" value="CheY-like_superfamily"/>
</dbReference>
<comment type="caution">
    <text evidence="7">The sequence shown here is derived from an EMBL/GenBank/DDBJ whole genome shotgun (WGS) entry which is preliminary data.</text>
</comment>
<evidence type="ECO:0000256" key="2">
    <source>
        <dbReference type="PROSITE-ProRule" id="PRU00169"/>
    </source>
</evidence>
<dbReference type="SMART" id="SM00267">
    <property type="entry name" value="GGDEF"/>
    <property type="match status" value="1"/>
</dbReference>
<keyword evidence="2" id="KW-0597">Phosphoprotein</keyword>
<dbReference type="CDD" id="cd01948">
    <property type="entry name" value="EAL"/>
    <property type="match status" value="1"/>
</dbReference>
<feature type="domain" description="Response regulatory" evidence="3">
    <location>
        <begin position="42"/>
        <end position="159"/>
    </location>
</feature>
<dbReference type="PROSITE" id="PS50883">
    <property type="entry name" value="EAL"/>
    <property type="match status" value="1"/>
</dbReference>
<dbReference type="Pfam" id="PF00072">
    <property type="entry name" value="Response_reg"/>
    <property type="match status" value="1"/>
</dbReference>
<dbReference type="EMBL" id="NSKD01000005">
    <property type="protein sequence ID" value="PAU79818.1"/>
    <property type="molecule type" value="Genomic_DNA"/>
</dbReference>
<dbReference type="PROSITE" id="PS50110">
    <property type="entry name" value="RESPONSE_REGULATORY"/>
    <property type="match status" value="1"/>
</dbReference>
<dbReference type="InterPro" id="IPR029787">
    <property type="entry name" value="Nucleotide_cyclase"/>
</dbReference>
<dbReference type="InterPro" id="IPR001633">
    <property type="entry name" value="EAL_dom"/>
</dbReference>
<evidence type="ECO:0000259" key="3">
    <source>
        <dbReference type="PROSITE" id="PS50110"/>
    </source>
</evidence>
<gene>
    <name evidence="7" type="ORF">CK501_11490</name>
</gene>
<dbReference type="Gene3D" id="3.30.450.20">
    <property type="entry name" value="PAS domain"/>
    <property type="match status" value="1"/>
</dbReference>
<dbReference type="AlphaFoldDB" id="A0A2A2F4E7"/>
<dbReference type="GO" id="GO:0000160">
    <property type="term" value="P:phosphorelay signal transduction system"/>
    <property type="evidence" value="ECO:0007669"/>
    <property type="project" value="InterPro"/>
</dbReference>
<dbReference type="PROSITE" id="PS50887">
    <property type="entry name" value="GGDEF"/>
    <property type="match status" value="1"/>
</dbReference>
<proteinExistence type="predicted"/>